<dbReference type="PANTHER" id="PTHR20854">
    <property type="entry name" value="INOSITOL MONOPHOSPHATASE"/>
    <property type="match status" value="1"/>
</dbReference>
<dbReference type="SUPFAM" id="SSF56655">
    <property type="entry name" value="Carbohydrate phosphatase"/>
    <property type="match status" value="1"/>
</dbReference>
<proteinExistence type="inferred from homology"/>
<dbReference type="Proteomes" id="UP001595607">
    <property type="component" value="Unassembled WGS sequence"/>
</dbReference>
<dbReference type="EMBL" id="JBHRVA010000003">
    <property type="protein sequence ID" value="MFC3303780.1"/>
    <property type="molecule type" value="Genomic_DNA"/>
</dbReference>
<dbReference type="RefSeq" id="WP_189576640.1">
    <property type="nucleotide sequence ID" value="NZ_BMXU01000002.1"/>
</dbReference>
<dbReference type="PRINTS" id="PR00377">
    <property type="entry name" value="IMPHPHTASES"/>
</dbReference>
<dbReference type="Pfam" id="PF00459">
    <property type="entry name" value="Inositol_P"/>
    <property type="match status" value="1"/>
</dbReference>
<comment type="similarity">
    <text evidence="1">Belongs to the inositol monophosphatase superfamily.</text>
</comment>
<comment type="caution">
    <text evidence="2">The sequence shown here is derived from an EMBL/GenBank/DDBJ whole genome shotgun (WGS) entry which is preliminary data.</text>
</comment>
<evidence type="ECO:0000313" key="2">
    <source>
        <dbReference type="EMBL" id="MFC3303780.1"/>
    </source>
</evidence>
<evidence type="ECO:0000256" key="1">
    <source>
        <dbReference type="ARBA" id="ARBA00009759"/>
    </source>
</evidence>
<dbReference type="Gene3D" id="3.40.190.80">
    <property type="match status" value="1"/>
</dbReference>
<gene>
    <name evidence="2" type="ORF">ACFONP_13690</name>
</gene>
<dbReference type="CDD" id="cd01638">
    <property type="entry name" value="CysQ"/>
    <property type="match status" value="1"/>
</dbReference>
<name>A0ABV7MGB9_9PROT</name>
<protein>
    <submittedName>
        <fullName evidence="2">Inositol monophosphatase family protein</fullName>
    </submittedName>
</protein>
<keyword evidence="3" id="KW-1185">Reference proteome</keyword>
<evidence type="ECO:0000313" key="3">
    <source>
        <dbReference type="Proteomes" id="UP001595607"/>
    </source>
</evidence>
<organism evidence="2 3">
    <name type="scientific">Parvularcula lutaonensis</name>
    <dbReference type="NCBI Taxonomy" id="491923"/>
    <lineage>
        <taxon>Bacteria</taxon>
        <taxon>Pseudomonadati</taxon>
        <taxon>Pseudomonadota</taxon>
        <taxon>Alphaproteobacteria</taxon>
        <taxon>Parvularculales</taxon>
        <taxon>Parvularculaceae</taxon>
        <taxon>Parvularcula</taxon>
    </lineage>
</organism>
<accession>A0ABV7MGB9</accession>
<sequence length="279" mass="30464">MLAIKRNALPTFENERDALIGAAVEAGHAIMPMWRDVSLDVWAKDDHSPVSEADLRANQILKEVLLHGARADYGWLSEECADDRSRLERERTIIVDPIDGTRAFVKGEDGFTVCLAITEGKDVIASVIYAPARDEIFAAARGAGASLNGKPIAASDCEGLEACRMLAQKRMFDHPAWPERWPSMDIHYRNSTSDRMAGVAAGRFDGTLALVPKADWDAAPGALIAEEAGAKVSDHLGRPLRFDRPKPEQPGLVCAAPGLYPHVIQRLSHLPADLRSIQK</sequence>
<dbReference type="InterPro" id="IPR000760">
    <property type="entry name" value="Inositol_monophosphatase-like"/>
</dbReference>
<dbReference type="Gene3D" id="3.30.540.10">
    <property type="entry name" value="Fructose-1,6-Bisphosphatase, subunit A, domain 1"/>
    <property type="match status" value="1"/>
</dbReference>
<reference evidence="3" key="1">
    <citation type="journal article" date="2019" name="Int. J. Syst. Evol. Microbiol.">
        <title>The Global Catalogue of Microorganisms (GCM) 10K type strain sequencing project: providing services to taxonomists for standard genome sequencing and annotation.</title>
        <authorList>
            <consortium name="The Broad Institute Genomics Platform"/>
            <consortium name="The Broad Institute Genome Sequencing Center for Infectious Disease"/>
            <person name="Wu L."/>
            <person name="Ma J."/>
        </authorList>
    </citation>
    <scope>NUCLEOTIDE SEQUENCE [LARGE SCALE GENOMIC DNA]</scope>
    <source>
        <strain evidence="3">KCTC 22245</strain>
    </source>
</reference>
<dbReference type="PANTHER" id="PTHR20854:SF4">
    <property type="entry name" value="INOSITOL-1-MONOPHOSPHATASE-RELATED"/>
    <property type="match status" value="1"/>
</dbReference>